<evidence type="ECO:0000256" key="9">
    <source>
        <dbReference type="ARBA" id="ARBA00022840"/>
    </source>
</evidence>
<keyword evidence="13" id="KW-0464">Manganese</keyword>
<keyword evidence="11 15" id="KW-0694">RNA-binding</keyword>
<dbReference type="SUPFAM" id="SSF69065">
    <property type="entry name" value="RNase III domain-like"/>
    <property type="match status" value="2"/>
</dbReference>
<evidence type="ECO:0000256" key="12">
    <source>
        <dbReference type="ARBA" id="ARBA00023118"/>
    </source>
</evidence>
<keyword evidence="5" id="KW-0677">Repeat</keyword>
<dbReference type="GO" id="GO:0005737">
    <property type="term" value="C:cytoplasm"/>
    <property type="evidence" value="ECO:0007669"/>
    <property type="project" value="TreeGrafter"/>
</dbReference>
<keyword evidence="6" id="KW-0547">Nucleotide-binding</keyword>
<dbReference type="SMART" id="SM00535">
    <property type="entry name" value="RIBOc"/>
    <property type="match status" value="2"/>
</dbReference>
<dbReference type="Gene3D" id="1.10.1520.10">
    <property type="entry name" value="Ribonuclease III domain"/>
    <property type="match status" value="2"/>
</dbReference>
<evidence type="ECO:0000313" key="22">
    <source>
        <dbReference type="Proteomes" id="UP000054466"/>
    </source>
</evidence>
<keyword evidence="8" id="KW-0347">Helicase</keyword>
<keyword evidence="4" id="KW-0479">Metal-binding</keyword>
<dbReference type="GO" id="GO:0005634">
    <property type="term" value="C:nucleus"/>
    <property type="evidence" value="ECO:0007669"/>
    <property type="project" value="TreeGrafter"/>
</dbReference>
<evidence type="ECO:0000259" key="19">
    <source>
        <dbReference type="PROSITE" id="PS51194"/>
    </source>
</evidence>
<dbReference type="GO" id="GO:0050688">
    <property type="term" value="P:regulation of defense response to virus"/>
    <property type="evidence" value="ECO:0007669"/>
    <property type="project" value="UniProtKB-KW"/>
</dbReference>
<dbReference type="SMART" id="SM00487">
    <property type="entry name" value="DEXDc"/>
    <property type="match status" value="1"/>
</dbReference>
<evidence type="ECO:0000256" key="15">
    <source>
        <dbReference type="PROSITE-ProRule" id="PRU00657"/>
    </source>
</evidence>
<dbReference type="Pfam" id="PF24995">
    <property type="entry name" value="DSRM_2"/>
    <property type="match status" value="1"/>
</dbReference>
<evidence type="ECO:0000256" key="6">
    <source>
        <dbReference type="ARBA" id="ARBA00022741"/>
    </source>
</evidence>
<comment type="cofactor">
    <cofactor evidence="1">
        <name>Mn(2+)</name>
        <dbReference type="ChEBI" id="CHEBI:29035"/>
    </cofactor>
</comment>
<dbReference type="CDD" id="cd00593">
    <property type="entry name" value="RIBOc"/>
    <property type="match status" value="2"/>
</dbReference>
<evidence type="ECO:0000259" key="18">
    <source>
        <dbReference type="PROSITE" id="PS51192"/>
    </source>
</evidence>
<dbReference type="OrthoDB" id="416741at2759"/>
<keyword evidence="12" id="KW-0051">Antiviral defense</keyword>
<dbReference type="InterPro" id="IPR027417">
    <property type="entry name" value="P-loop_NTPase"/>
</dbReference>
<organism evidence="21 22">
    <name type="scientific">Cladophialophora immunda</name>
    <dbReference type="NCBI Taxonomy" id="569365"/>
    <lineage>
        <taxon>Eukaryota</taxon>
        <taxon>Fungi</taxon>
        <taxon>Dikarya</taxon>
        <taxon>Ascomycota</taxon>
        <taxon>Pezizomycotina</taxon>
        <taxon>Eurotiomycetes</taxon>
        <taxon>Chaetothyriomycetidae</taxon>
        <taxon>Chaetothyriales</taxon>
        <taxon>Herpotrichiellaceae</taxon>
        <taxon>Cladophialophora</taxon>
    </lineage>
</organism>
<dbReference type="EMBL" id="KN847040">
    <property type="protein sequence ID" value="KIW34322.1"/>
    <property type="molecule type" value="Genomic_DNA"/>
</dbReference>
<evidence type="ECO:0000313" key="21">
    <source>
        <dbReference type="EMBL" id="KIW34322.1"/>
    </source>
</evidence>
<keyword evidence="7" id="KW-0378">Hydrolase</keyword>
<dbReference type="GO" id="GO:0030422">
    <property type="term" value="P:siRNA processing"/>
    <property type="evidence" value="ECO:0007669"/>
    <property type="project" value="TreeGrafter"/>
</dbReference>
<name>A0A0D2B9P2_9EURO</name>
<dbReference type="InterPro" id="IPR014001">
    <property type="entry name" value="Helicase_ATP-bd"/>
</dbReference>
<evidence type="ECO:0000256" key="16">
    <source>
        <dbReference type="SAM" id="MobiDB-lite"/>
    </source>
</evidence>
<comment type="similarity">
    <text evidence="15">Belongs to the helicase family. Dicer subfamily.</text>
</comment>
<dbReference type="InterPro" id="IPR036389">
    <property type="entry name" value="RNase_III_sf"/>
</dbReference>
<dbReference type="PROSITE" id="PS51327">
    <property type="entry name" value="DICER_DSRBF"/>
    <property type="match status" value="1"/>
</dbReference>
<dbReference type="GO" id="GO:0005524">
    <property type="term" value="F:ATP binding"/>
    <property type="evidence" value="ECO:0007669"/>
    <property type="project" value="UniProtKB-KW"/>
</dbReference>
<dbReference type="PANTHER" id="PTHR14950">
    <property type="entry name" value="DICER-RELATED"/>
    <property type="match status" value="1"/>
</dbReference>
<dbReference type="GO" id="GO:0046872">
    <property type="term" value="F:metal ion binding"/>
    <property type="evidence" value="ECO:0007669"/>
    <property type="project" value="UniProtKB-KW"/>
</dbReference>
<dbReference type="Proteomes" id="UP000054466">
    <property type="component" value="Unassembled WGS sequence"/>
</dbReference>
<dbReference type="PROSITE" id="PS51194">
    <property type="entry name" value="HELICASE_CTER"/>
    <property type="match status" value="1"/>
</dbReference>
<keyword evidence="22" id="KW-1185">Reference proteome</keyword>
<accession>A0A0D2B9P2</accession>
<evidence type="ECO:0000256" key="10">
    <source>
        <dbReference type="ARBA" id="ARBA00022842"/>
    </source>
</evidence>
<feature type="domain" description="Helicase ATP-binding" evidence="18">
    <location>
        <begin position="96"/>
        <end position="276"/>
    </location>
</feature>
<dbReference type="PANTHER" id="PTHR14950:SF62">
    <property type="entry name" value="DICER-LIKE PROTEIN 1"/>
    <property type="match status" value="1"/>
</dbReference>
<gene>
    <name evidence="21" type="ORF">PV07_01107</name>
</gene>
<dbReference type="InterPro" id="IPR000999">
    <property type="entry name" value="RNase_III_dom"/>
</dbReference>
<evidence type="ECO:0000256" key="8">
    <source>
        <dbReference type="ARBA" id="ARBA00022806"/>
    </source>
</evidence>
<dbReference type="GO" id="GO:0004386">
    <property type="term" value="F:helicase activity"/>
    <property type="evidence" value="ECO:0007669"/>
    <property type="project" value="UniProtKB-KW"/>
</dbReference>
<feature type="domain" description="Dicer dsRNA-binding fold" evidence="20">
    <location>
        <begin position="611"/>
        <end position="707"/>
    </location>
</feature>
<dbReference type="SMART" id="SM00490">
    <property type="entry name" value="HELICc"/>
    <property type="match status" value="1"/>
</dbReference>
<evidence type="ECO:0000256" key="14">
    <source>
        <dbReference type="ARBA" id="ARBA00025403"/>
    </source>
</evidence>
<dbReference type="GeneID" id="27340301"/>
<dbReference type="InterPro" id="IPR056755">
    <property type="entry name" value="DSRM_2"/>
</dbReference>
<dbReference type="InterPro" id="IPR001650">
    <property type="entry name" value="Helicase_C-like"/>
</dbReference>
<dbReference type="CDD" id="cd18034">
    <property type="entry name" value="DEXHc_dicer"/>
    <property type="match status" value="1"/>
</dbReference>
<dbReference type="RefSeq" id="XP_016254538.1">
    <property type="nucleotide sequence ID" value="XM_016387610.1"/>
</dbReference>
<keyword evidence="9" id="KW-0067">ATP-binding</keyword>
<evidence type="ECO:0000256" key="5">
    <source>
        <dbReference type="ARBA" id="ARBA00022737"/>
    </source>
</evidence>
<dbReference type="SUPFAM" id="SSF52540">
    <property type="entry name" value="P-loop containing nucleoside triphosphate hydrolases"/>
    <property type="match status" value="1"/>
</dbReference>
<dbReference type="GO" id="GO:0003723">
    <property type="term" value="F:RNA binding"/>
    <property type="evidence" value="ECO:0007669"/>
    <property type="project" value="UniProtKB-UniRule"/>
</dbReference>
<dbReference type="Pfam" id="PF04851">
    <property type="entry name" value="ResIII"/>
    <property type="match status" value="1"/>
</dbReference>
<dbReference type="InterPro" id="IPR038248">
    <property type="entry name" value="Dicer_dimer_sf"/>
</dbReference>
<dbReference type="Pfam" id="PF00271">
    <property type="entry name" value="Helicase_C"/>
    <property type="match status" value="1"/>
</dbReference>
<evidence type="ECO:0000256" key="1">
    <source>
        <dbReference type="ARBA" id="ARBA00001936"/>
    </source>
</evidence>
<dbReference type="InterPro" id="IPR005034">
    <property type="entry name" value="Dicer_dimerisation"/>
</dbReference>
<comment type="function">
    <text evidence="14">Dicer-like endonuclease involved in cleaving double-stranded RNA in the RNA interference (RNAi) pathway. Produces 21 to 25 bp dsRNAs (siRNAs) which target the selective destruction of homologous RNAs leading to sequence-specific suppression of gene expression, called post-transcriptional gene silencing (PTGS). Part of a broad host defense response against viral infection and transposons.</text>
</comment>
<feature type="domain" description="RNase III" evidence="17">
    <location>
        <begin position="1020"/>
        <end position="1193"/>
    </location>
</feature>
<evidence type="ECO:0000256" key="2">
    <source>
        <dbReference type="ARBA" id="ARBA00020797"/>
    </source>
</evidence>
<dbReference type="PROSITE" id="PS00517">
    <property type="entry name" value="RNASE_3_1"/>
    <property type="match status" value="1"/>
</dbReference>
<dbReference type="Pfam" id="PF03368">
    <property type="entry name" value="Dicer_dimer"/>
    <property type="match status" value="1"/>
</dbReference>
<evidence type="ECO:0000256" key="3">
    <source>
        <dbReference type="ARBA" id="ARBA00022721"/>
    </source>
</evidence>
<sequence length="1567" mass="178102">MEDTDGAAVQEGHNFTRYPDLSYPDDLIDFTDSEDESELPHADLVSYAEQEANKATLNNYLLTYANNNDEIRISNREKIEQSKAIIDRAREYQQELFEKAKDENVIAVLDTGSGKTLIAALLIRHYLQQELIDRSRGKSAKIIFFLVNSVHLARQQARFLSNNLAQKVIPLFGDASYALWEKAEWDKIFAENSVVVCTAAVLDLCLMRSYLKIGQISLLVFDEAHHCKKNHPYSTIIRDYYLKWDGDKPRIFGMTASPVDSRRDINTVAEDLQSLLQSKIVTTSDMSVFDFAPRAKDVRWIYPPLNAEFETPLYSQLMPLCGFFEDFKSYFRFARTASRHLGAWAADRIWQFALPTSEHESRVVLAKFERSRTYTGLTESENRVAALDSIREAISIVQQHPFEAPQVDSDLDLSPKVRKLYSELKNRFSAKVATRSIVFVEERLTALILCDLFKALDLPNLRAGVLMGTAPASDVRDSWKDQEAVMEKFRTGIFNIIFATSVAEEGIDIPQCNLVIRFDLYRTPIQYMQSRGRARMKDSIFVHMIEENNQSQVADVNFAMDQDDYIRRFCQQLPPDRLLGQGSKLKQLMAKDASCRSFQTSAGVLANYSNSLLLLSRYAESLRKIGASSSEVYEEMIGVEENMFQYKVILPVTDDERTAVVKGAKGEARTNKTLAKRSAAWHCLAKLRKAQLLDENLNSIFFKAKPANLNARIAVCEDKDDYDRKVKPDFWIESGATSSTLPTKLFITHVSVGPKSPSWCTDGLLMLTREPLPDIPGFPVFVDDNVEKQVQFNHFIEPVAVTPDQIEALTTFTLRGVFQDFFNKVYTHKSTSMSYWLAPPAKGELKGTFESIVDVGELLAAQLPERQGWKASGSAAEAEGNAKKWCNAFLVDPRSGRFRYFTGNILPGRSIWDPIPESAKAVQKRLKNTIIEFSDSTWGAKRKDAQSAAQMYDSNQPVLSAKVVIAGRNFLEECPTDPKRYAICHIAPQPLELGRISFSVAQTCLLWPSILRRLEGYLIVREAFEKLDLSEVPLDLALEAYTQEGNTGAHGLEIDSLDLDGDDVETQLGQKKPRTSMNYERLEFIGDSLLKMMTTITVYNHTTCDEEGMHCRRMELISNRRLCTTASAQQYELFRYIRVAGEPWRDTWYPEFLELEKGRVIKLTDKHRKHTLGQKTIADVCEATIGACIMSTRHLPTEEKFNLGIKAITKFVKHPDHAINSWKEIPPMYKPAHWVAEMNDPIANDLANKVFEATGYRFKHPRLARSAFTHSSDQHSPVQNLQRLEFLGDACLDWVCIWWLFSTNPTRGPQWLTEHKMAMVSNKFLAALAVYLGFHKFIHAYSMSVSDDIARYASKVQEAWGEKDVKPDFWTRVVSEGHVPKVLADVVESYLGAVFVDSGFDYREIEHFFEKHVKWFFEDIEAYDTFANRHPTTYLYRLLEREFRCRKGSFIVQEHSEQPTTSISRDNDQDDDEDAEAREPKGDEDASGTTMYVAWFVHGNLVAHSKGRSVKYAKVRTSRTALKKLGTLSIDEFRSQWGCDCASKEADVAKGKKEKVNGAVDGIGGER</sequence>
<dbReference type="InterPro" id="IPR006935">
    <property type="entry name" value="Helicase/UvrB_N"/>
</dbReference>
<dbReference type="Gene3D" id="3.30.160.380">
    <property type="entry name" value="Dicer dimerisation domain"/>
    <property type="match status" value="1"/>
</dbReference>
<keyword evidence="3" id="KW-0930">Antiviral protein</keyword>
<dbReference type="PROSITE" id="PS51192">
    <property type="entry name" value="HELICASE_ATP_BIND_1"/>
    <property type="match status" value="1"/>
</dbReference>
<evidence type="ECO:0000259" key="20">
    <source>
        <dbReference type="PROSITE" id="PS51327"/>
    </source>
</evidence>
<evidence type="ECO:0000256" key="11">
    <source>
        <dbReference type="ARBA" id="ARBA00022884"/>
    </source>
</evidence>
<feature type="domain" description="RNase III" evidence="17">
    <location>
        <begin position="1247"/>
        <end position="1399"/>
    </location>
</feature>
<dbReference type="STRING" id="569365.A0A0D2B9P2"/>
<proteinExistence type="inferred from homology"/>
<evidence type="ECO:0000256" key="4">
    <source>
        <dbReference type="ARBA" id="ARBA00022723"/>
    </source>
</evidence>
<evidence type="ECO:0000256" key="7">
    <source>
        <dbReference type="ARBA" id="ARBA00022801"/>
    </source>
</evidence>
<dbReference type="HOGENOM" id="CLU_000907_4_3_1"/>
<protein>
    <recommendedName>
        <fullName evidence="2">Dicer-like protein 1</fullName>
    </recommendedName>
</protein>
<dbReference type="PROSITE" id="PS50142">
    <property type="entry name" value="RNASE_3_2"/>
    <property type="match status" value="2"/>
</dbReference>
<feature type="region of interest" description="Disordered" evidence="16">
    <location>
        <begin position="1454"/>
        <end position="1486"/>
    </location>
</feature>
<evidence type="ECO:0000256" key="13">
    <source>
        <dbReference type="ARBA" id="ARBA00023211"/>
    </source>
</evidence>
<evidence type="ECO:0000259" key="17">
    <source>
        <dbReference type="PROSITE" id="PS50142"/>
    </source>
</evidence>
<dbReference type="GO" id="GO:0004525">
    <property type="term" value="F:ribonuclease III activity"/>
    <property type="evidence" value="ECO:0007669"/>
    <property type="project" value="InterPro"/>
</dbReference>
<dbReference type="GO" id="GO:0051607">
    <property type="term" value="P:defense response to virus"/>
    <property type="evidence" value="ECO:0007669"/>
    <property type="project" value="UniProtKB-KW"/>
</dbReference>
<keyword evidence="10" id="KW-0460">Magnesium</keyword>
<feature type="domain" description="Helicase C-terminal" evidence="19">
    <location>
        <begin position="416"/>
        <end position="593"/>
    </location>
</feature>
<dbReference type="Gene3D" id="3.40.50.300">
    <property type="entry name" value="P-loop containing nucleotide triphosphate hydrolases"/>
    <property type="match status" value="2"/>
</dbReference>
<reference evidence="21 22" key="1">
    <citation type="submission" date="2015-01" db="EMBL/GenBank/DDBJ databases">
        <title>The Genome Sequence of Cladophialophora immunda CBS83496.</title>
        <authorList>
            <consortium name="The Broad Institute Genomics Platform"/>
            <person name="Cuomo C."/>
            <person name="de Hoog S."/>
            <person name="Gorbushina A."/>
            <person name="Stielow B."/>
            <person name="Teixiera M."/>
            <person name="Abouelleil A."/>
            <person name="Chapman S.B."/>
            <person name="Priest M."/>
            <person name="Young S.K."/>
            <person name="Wortman J."/>
            <person name="Nusbaum C."/>
            <person name="Birren B."/>
        </authorList>
    </citation>
    <scope>NUCLEOTIDE SEQUENCE [LARGE SCALE GENOMIC DNA]</scope>
    <source>
        <strain evidence="21 22">CBS 83496</strain>
    </source>
</reference>
<dbReference type="VEuPathDB" id="FungiDB:PV07_01107"/>
<dbReference type="GO" id="GO:0003677">
    <property type="term" value="F:DNA binding"/>
    <property type="evidence" value="ECO:0007669"/>
    <property type="project" value="InterPro"/>
</dbReference>
<dbReference type="Pfam" id="PF00636">
    <property type="entry name" value="Ribonuclease_3"/>
    <property type="match status" value="2"/>
</dbReference>